<organism evidence="2 3">
    <name type="scientific">Alsobacter soli</name>
    <dbReference type="NCBI Taxonomy" id="2109933"/>
    <lineage>
        <taxon>Bacteria</taxon>
        <taxon>Pseudomonadati</taxon>
        <taxon>Pseudomonadota</taxon>
        <taxon>Alphaproteobacteria</taxon>
        <taxon>Hyphomicrobiales</taxon>
        <taxon>Alsobacteraceae</taxon>
        <taxon>Alsobacter</taxon>
    </lineage>
</organism>
<dbReference type="Pfam" id="PF13477">
    <property type="entry name" value="Glyco_trans_4_2"/>
    <property type="match status" value="1"/>
</dbReference>
<dbReference type="GO" id="GO:0016757">
    <property type="term" value="F:glycosyltransferase activity"/>
    <property type="evidence" value="ECO:0007669"/>
    <property type="project" value="TreeGrafter"/>
</dbReference>
<dbReference type="AlphaFoldDB" id="A0A2T1HW68"/>
<keyword evidence="2" id="KW-0808">Transferase</keyword>
<sequence>MTRPKPKLLYVATEDWFFCSHFLPMARAARDAGFEVVVACRVRDHGEAIEREGFRPVAVDAERRDRGPADVWRYVRMLAGLLRRERPDIVHLLAMQPVILGGIAARLAGVPRRVCAVTGLGPVGGSPSPKWRAVRAAIRALFAGPIGGRGSIFLFENRDDPPALGLDPADPDEVAVVNGAGIDPAAFPAAPMPPCPPLRVATVARMLWTKGVDTAVEAVRLARAGGVDVELSLYGAPDPSNATTIDEATLREWSARPGVRWQGPTRDVAGVWRDHHAAVLPSHGEGMPRSLIEAACCGRPLLATDVSGCRSLVRDGHNGFLTPLGDAAALADRFARLARDPALLARLGEAARADILAGYTEHHVASTVLAVYRRLLERPL</sequence>
<evidence type="ECO:0000259" key="1">
    <source>
        <dbReference type="Pfam" id="PF13477"/>
    </source>
</evidence>
<dbReference type="RefSeq" id="WP_106335756.1">
    <property type="nucleotide sequence ID" value="NZ_PVZS01000005.1"/>
</dbReference>
<name>A0A2T1HW68_9HYPH</name>
<evidence type="ECO:0000313" key="2">
    <source>
        <dbReference type="EMBL" id="PSC05917.1"/>
    </source>
</evidence>
<keyword evidence="3" id="KW-1185">Reference proteome</keyword>
<dbReference type="OrthoDB" id="9790710at2"/>
<comment type="caution">
    <text evidence="2">The sequence shown here is derived from an EMBL/GenBank/DDBJ whole genome shotgun (WGS) entry which is preliminary data.</text>
</comment>
<protein>
    <submittedName>
        <fullName evidence="2">Glycosyltransferase family 1 protein</fullName>
    </submittedName>
</protein>
<accession>A0A2T1HW68</accession>
<dbReference type="PANTHER" id="PTHR12526:SF638">
    <property type="entry name" value="SPORE COAT PROTEIN SA"/>
    <property type="match status" value="1"/>
</dbReference>
<dbReference type="Proteomes" id="UP000239772">
    <property type="component" value="Unassembled WGS sequence"/>
</dbReference>
<dbReference type="Gene3D" id="3.40.50.2000">
    <property type="entry name" value="Glycogen Phosphorylase B"/>
    <property type="match status" value="2"/>
</dbReference>
<dbReference type="Pfam" id="PF13692">
    <property type="entry name" value="Glyco_trans_1_4"/>
    <property type="match status" value="1"/>
</dbReference>
<feature type="domain" description="Glycosyltransferase subfamily 4-like N-terminal" evidence="1">
    <location>
        <begin position="7"/>
        <end position="126"/>
    </location>
</feature>
<evidence type="ECO:0000313" key="3">
    <source>
        <dbReference type="Proteomes" id="UP000239772"/>
    </source>
</evidence>
<dbReference type="PANTHER" id="PTHR12526">
    <property type="entry name" value="GLYCOSYLTRANSFERASE"/>
    <property type="match status" value="1"/>
</dbReference>
<dbReference type="CDD" id="cd03808">
    <property type="entry name" value="GT4_CapM-like"/>
    <property type="match status" value="1"/>
</dbReference>
<proteinExistence type="predicted"/>
<dbReference type="InterPro" id="IPR028098">
    <property type="entry name" value="Glyco_trans_4-like_N"/>
</dbReference>
<dbReference type="EMBL" id="PVZS01000005">
    <property type="protein sequence ID" value="PSC05917.1"/>
    <property type="molecule type" value="Genomic_DNA"/>
</dbReference>
<reference evidence="3" key="1">
    <citation type="submission" date="2018-03" db="EMBL/GenBank/DDBJ databases">
        <authorList>
            <person name="Sun L."/>
            <person name="Liu H."/>
            <person name="Chen W."/>
            <person name="Huang K."/>
            <person name="Liu W."/>
            <person name="Gao X."/>
        </authorList>
    </citation>
    <scope>NUCLEOTIDE SEQUENCE [LARGE SCALE GENOMIC DNA]</scope>
    <source>
        <strain evidence="3">SH9</strain>
    </source>
</reference>
<dbReference type="SUPFAM" id="SSF53756">
    <property type="entry name" value="UDP-Glycosyltransferase/glycogen phosphorylase"/>
    <property type="match status" value="1"/>
</dbReference>
<gene>
    <name evidence="2" type="ORF">SLNSH_05930</name>
</gene>